<feature type="coiled-coil region" evidence="8">
    <location>
        <begin position="68"/>
        <end position="131"/>
    </location>
</feature>
<evidence type="ECO:0000313" key="9">
    <source>
        <dbReference type="EMBL" id="GAH03136.1"/>
    </source>
</evidence>
<dbReference type="PANTHER" id="PTHR11059">
    <property type="entry name" value="DNA REPAIR PROTEIN RECN"/>
    <property type="match status" value="1"/>
</dbReference>
<keyword evidence="4" id="KW-0227">DNA damage</keyword>
<dbReference type="InterPro" id="IPR004604">
    <property type="entry name" value="DNA_recomb/repair_RecN"/>
</dbReference>
<evidence type="ECO:0000256" key="7">
    <source>
        <dbReference type="ARBA" id="ARBA00033408"/>
    </source>
</evidence>
<protein>
    <recommendedName>
        <fullName evidence="2">DNA repair protein RecN</fullName>
    </recommendedName>
    <alternativeName>
        <fullName evidence="7">Recombination protein N</fullName>
    </alternativeName>
</protein>
<dbReference type="InterPro" id="IPR027417">
    <property type="entry name" value="P-loop_NTPase"/>
</dbReference>
<evidence type="ECO:0000256" key="8">
    <source>
        <dbReference type="SAM" id="Coils"/>
    </source>
</evidence>
<keyword evidence="5" id="KW-0067">ATP-binding</keyword>
<evidence type="ECO:0000256" key="1">
    <source>
        <dbReference type="ARBA" id="ARBA00009441"/>
    </source>
</evidence>
<evidence type="ECO:0000256" key="3">
    <source>
        <dbReference type="ARBA" id="ARBA00022741"/>
    </source>
</evidence>
<gene>
    <name evidence="9" type="ORF">S01H4_43978</name>
</gene>
<comment type="similarity">
    <text evidence="1">Belongs to the RecN family.</text>
</comment>
<dbReference type="SUPFAM" id="SSF52540">
    <property type="entry name" value="P-loop containing nucleoside triphosphate hydrolases"/>
    <property type="match status" value="1"/>
</dbReference>
<dbReference type="CDD" id="cd03241">
    <property type="entry name" value="ABC_RecN"/>
    <property type="match status" value="1"/>
</dbReference>
<dbReference type="AlphaFoldDB" id="X1C4Y5"/>
<evidence type="ECO:0000256" key="2">
    <source>
        <dbReference type="ARBA" id="ARBA00021315"/>
    </source>
</evidence>
<dbReference type="GO" id="GO:0009432">
    <property type="term" value="P:SOS response"/>
    <property type="evidence" value="ECO:0007669"/>
    <property type="project" value="TreeGrafter"/>
</dbReference>
<organism evidence="9">
    <name type="scientific">marine sediment metagenome</name>
    <dbReference type="NCBI Taxonomy" id="412755"/>
    <lineage>
        <taxon>unclassified sequences</taxon>
        <taxon>metagenomes</taxon>
        <taxon>ecological metagenomes</taxon>
    </lineage>
</organism>
<dbReference type="Gene3D" id="3.40.50.300">
    <property type="entry name" value="P-loop containing nucleotide triphosphate hydrolases"/>
    <property type="match status" value="1"/>
</dbReference>
<dbReference type="EMBL" id="BART01024322">
    <property type="protein sequence ID" value="GAH03136.1"/>
    <property type="molecule type" value="Genomic_DNA"/>
</dbReference>
<proteinExistence type="inferred from homology"/>
<dbReference type="GO" id="GO:0006281">
    <property type="term" value="P:DNA repair"/>
    <property type="evidence" value="ECO:0007669"/>
    <property type="project" value="UniProtKB-KW"/>
</dbReference>
<dbReference type="GO" id="GO:0043590">
    <property type="term" value="C:bacterial nucleoid"/>
    <property type="evidence" value="ECO:0007669"/>
    <property type="project" value="TreeGrafter"/>
</dbReference>
<keyword evidence="8" id="KW-0175">Coiled coil</keyword>
<sequence>MDTRLKTQSQELKSIYYSLSEISSVIRQYINDITYNPKRLEQIENRLSLISNLKRKYGDTIDNILKYLSSIKERLEDLKNYEKNLKNLQEELKECNDALSGVASKLSKKRKKVAKELSEVISKELEELELKNCKFEVSLKRVKDKEGIFVDGDFVKPLINGVDKVEFLISPNPGEPLMPLTKIASGGEISRIMLAIKICLDEADEIPILVFDEIDVGIGGTAAPSVAAKLLKLSLLHQIFCITHLAPIGSMADTHFLIEKKLRKNRTITKVKKIKNEERIE</sequence>
<comment type="caution">
    <text evidence="9">The sequence shown here is derived from an EMBL/GenBank/DDBJ whole genome shotgun (WGS) entry which is preliminary data.</text>
</comment>
<dbReference type="GO" id="GO:0006310">
    <property type="term" value="P:DNA recombination"/>
    <property type="evidence" value="ECO:0007669"/>
    <property type="project" value="InterPro"/>
</dbReference>
<accession>X1C4Y5</accession>
<feature type="non-terminal residue" evidence="9">
    <location>
        <position position="281"/>
    </location>
</feature>
<dbReference type="PANTHER" id="PTHR11059:SF0">
    <property type="entry name" value="DNA REPAIR PROTEIN RECN"/>
    <property type="match status" value="1"/>
</dbReference>
<reference evidence="9" key="1">
    <citation type="journal article" date="2014" name="Front. Microbiol.">
        <title>High frequency of phylogenetically diverse reductive dehalogenase-homologous genes in deep subseafloor sedimentary metagenomes.</title>
        <authorList>
            <person name="Kawai M."/>
            <person name="Futagami T."/>
            <person name="Toyoda A."/>
            <person name="Takaki Y."/>
            <person name="Nishi S."/>
            <person name="Hori S."/>
            <person name="Arai W."/>
            <person name="Tsubouchi T."/>
            <person name="Morono Y."/>
            <person name="Uchiyama I."/>
            <person name="Ito T."/>
            <person name="Fujiyama A."/>
            <person name="Inagaki F."/>
            <person name="Takami H."/>
        </authorList>
    </citation>
    <scope>NUCLEOTIDE SEQUENCE</scope>
    <source>
        <strain evidence="9">Expedition CK06-06</strain>
    </source>
</reference>
<name>X1C4Y5_9ZZZZ</name>
<evidence type="ECO:0000256" key="6">
    <source>
        <dbReference type="ARBA" id="ARBA00023204"/>
    </source>
</evidence>
<evidence type="ECO:0000256" key="5">
    <source>
        <dbReference type="ARBA" id="ARBA00022840"/>
    </source>
</evidence>
<evidence type="ECO:0000256" key="4">
    <source>
        <dbReference type="ARBA" id="ARBA00022763"/>
    </source>
</evidence>
<keyword evidence="6" id="KW-0234">DNA repair</keyword>
<keyword evidence="3" id="KW-0547">Nucleotide-binding</keyword>
<dbReference type="GO" id="GO:0005524">
    <property type="term" value="F:ATP binding"/>
    <property type="evidence" value="ECO:0007669"/>
    <property type="project" value="UniProtKB-KW"/>
</dbReference>